<protein>
    <submittedName>
        <fullName evidence="1">Uncharacterized protein</fullName>
    </submittedName>
</protein>
<reference evidence="1" key="1">
    <citation type="submission" date="2018-05" db="EMBL/GenBank/DDBJ databases">
        <authorList>
            <person name="Lanie J.A."/>
            <person name="Ng W.-L."/>
            <person name="Kazmierczak K.M."/>
            <person name="Andrzejewski T.M."/>
            <person name="Davidsen T.M."/>
            <person name="Wayne K.J."/>
            <person name="Tettelin H."/>
            <person name="Glass J.I."/>
            <person name="Rusch D."/>
            <person name="Podicherti R."/>
            <person name="Tsui H.-C.T."/>
            <person name="Winkler M.E."/>
        </authorList>
    </citation>
    <scope>NUCLEOTIDE SEQUENCE</scope>
</reference>
<accession>A0A382J8I2</accession>
<evidence type="ECO:0000313" key="1">
    <source>
        <dbReference type="EMBL" id="SVC08216.1"/>
    </source>
</evidence>
<feature type="non-terminal residue" evidence="1">
    <location>
        <position position="1"/>
    </location>
</feature>
<proteinExistence type="predicted"/>
<gene>
    <name evidence="1" type="ORF">METZ01_LOCUS261070</name>
</gene>
<dbReference type="EMBL" id="UINC01072517">
    <property type="protein sequence ID" value="SVC08216.1"/>
    <property type="molecule type" value="Genomic_DNA"/>
</dbReference>
<sequence length="26" mass="2907">SSATLDSVAQGHPERVFLQKREVPVR</sequence>
<name>A0A382J8I2_9ZZZZ</name>
<organism evidence="1">
    <name type="scientific">marine metagenome</name>
    <dbReference type="NCBI Taxonomy" id="408172"/>
    <lineage>
        <taxon>unclassified sequences</taxon>
        <taxon>metagenomes</taxon>
        <taxon>ecological metagenomes</taxon>
    </lineage>
</organism>
<dbReference type="AlphaFoldDB" id="A0A382J8I2"/>